<dbReference type="SUPFAM" id="SSF46689">
    <property type="entry name" value="Homeodomain-like"/>
    <property type="match status" value="1"/>
</dbReference>
<gene>
    <name evidence="5" type="ORF">GWG61_07855</name>
</gene>
<dbReference type="AlphaFoldDB" id="A0A6B2FW36"/>
<dbReference type="PANTHER" id="PTHR43280">
    <property type="entry name" value="ARAC-FAMILY TRANSCRIPTIONAL REGULATOR"/>
    <property type="match status" value="1"/>
</dbReference>
<dbReference type="InterPro" id="IPR018060">
    <property type="entry name" value="HTH_AraC"/>
</dbReference>
<dbReference type="GO" id="GO:0003700">
    <property type="term" value="F:DNA-binding transcription factor activity"/>
    <property type="evidence" value="ECO:0007669"/>
    <property type="project" value="InterPro"/>
</dbReference>
<dbReference type="Pfam" id="PF12833">
    <property type="entry name" value="HTH_18"/>
    <property type="match status" value="1"/>
</dbReference>
<proteinExistence type="predicted"/>
<dbReference type="Gene3D" id="2.60.120.10">
    <property type="entry name" value="Jelly Rolls"/>
    <property type="match status" value="1"/>
</dbReference>
<dbReference type="InterPro" id="IPR014710">
    <property type="entry name" value="RmlC-like_jellyroll"/>
</dbReference>
<dbReference type="RefSeq" id="WP_152691895.1">
    <property type="nucleotide sequence ID" value="NZ_CAKMAD010000005.1"/>
</dbReference>
<evidence type="ECO:0000256" key="2">
    <source>
        <dbReference type="ARBA" id="ARBA00023125"/>
    </source>
</evidence>
<feature type="domain" description="HTH araC/xylS-type" evidence="4">
    <location>
        <begin position="227"/>
        <end position="324"/>
    </location>
</feature>
<dbReference type="PROSITE" id="PS00041">
    <property type="entry name" value="HTH_ARAC_FAMILY_1"/>
    <property type="match status" value="1"/>
</dbReference>
<dbReference type="InterPro" id="IPR009057">
    <property type="entry name" value="Homeodomain-like_sf"/>
</dbReference>
<dbReference type="GO" id="GO:0043565">
    <property type="term" value="F:sequence-specific DNA binding"/>
    <property type="evidence" value="ECO:0007669"/>
    <property type="project" value="InterPro"/>
</dbReference>
<evidence type="ECO:0000256" key="3">
    <source>
        <dbReference type="ARBA" id="ARBA00023163"/>
    </source>
</evidence>
<dbReference type="EMBL" id="JAADJO010000019">
    <property type="protein sequence ID" value="NDJ74387.1"/>
    <property type="molecule type" value="Genomic_DNA"/>
</dbReference>
<keyword evidence="1" id="KW-0805">Transcription regulation</keyword>
<name>A0A6B2FW36_9LACO</name>
<reference evidence="5" key="1">
    <citation type="submission" date="2020-01" db="EMBL/GenBank/DDBJ databases">
        <title>Vaginal microbiome of pregnant Indian women: Insights into the genome of dominants Lactobacillus species.</title>
        <authorList>
            <person name="Das B."/>
            <person name="Mehta O."/>
            <person name="Ghosh T.S."/>
            <person name="Kothidar A."/>
            <person name="Gowtham M.R."/>
            <person name="Mitra R."/>
            <person name="Kshetrapal P."/>
            <person name="Wadhwa N."/>
            <person name="Thiruvengadam R."/>
            <person name="Nair G.B."/>
            <person name="Bhatnagar S."/>
            <person name="Das B."/>
        </authorList>
    </citation>
    <scope>NUCLEOTIDE SEQUENCE</scope>
    <source>
        <strain evidence="5">Indica</strain>
    </source>
</reference>
<sequence>MITSSIQKQLFQVTPIEQEQINNNGKNVQDVPTSPENIEDSIARMPFWHFFDQGRIAVTQSNRFSYIPAHKHKFIEMNYCYQGRSIQYIDDKLITLTPGNLIIMDREIQQRINYARRQDILVNILIRDDYEINDLTSNLHDKNNLLVSFLINCTKRNFPHNNYLVLDLNKDLVFKNIIEDIINKGLNNDGSNNQLLKYLLQSFICAPNALIKSKKINFSSIDEKSLYPVINYMNDNFKDITLRELADKFGYNKNYLGNKISKETNHTFKELLQMRKLNIACNLLQSTNLNMDQISEYVGYDNHSSLFRLFKSYLKITPTEYRKRIRLPKSLDGDSLIPNPYFSEN</sequence>
<accession>A0A6B2FW36</accession>
<dbReference type="InterPro" id="IPR011051">
    <property type="entry name" value="RmlC_Cupin_sf"/>
</dbReference>
<dbReference type="Gene3D" id="1.10.10.60">
    <property type="entry name" value="Homeodomain-like"/>
    <property type="match status" value="2"/>
</dbReference>
<dbReference type="PROSITE" id="PS01124">
    <property type="entry name" value="HTH_ARAC_FAMILY_2"/>
    <property type="match status" value="1"/>
</dbReference>
<dbReference type="SUPFAM" id="SSF51182">
    <property type="entry name" value="RmlC-like cupins"/>
    <property type="match status" value="1"/>
</dbReference>
<dbReference type="SMART" id="SM00342">
    <property type="entry name" value="HTH_ARAC"/>
    <property type="match status" value="1"/>
</dbReference>
<evidence type="ECO:0000256" key="1">
    <source>
        <dbReference type="ARBA" id="ARBA00023015"/>
    </source>
</evidence>
<keyword evidence="3" id="KW-0804">Transcription</keyword>
<evidence type="ECO:0000313" key="5">
    <source>
        <dbReference type="EMBL" id="NDJ74387.1"/>
    </source>
</evidence>
<dbReference type="InterPro" id="IPR018062">
    <property type="entry name" value="HTH_AraC-typ_CS"/>
</dbReference>
<organism evidence="5">
    <name type="scientific">Lactobacillus paragasseri</name>
    <dbReference type="NCBI Taxonomy" id="2107999"/>
    <lineage>
        <taxon>Bacteria</taxon>
        <taxon>Bacillati</taxon>
        <taxon>Bacillota</taxon>
        <taxon>Bacilli</taxon>
        <taxon>Lactobacillales</taxon>
        <taxon>Lactobacillaceae</taxon>
        <taxon>Lactobacillus</taxon>
    </lineage>
</organism>
<comment type="caution">
    <text evidence="5">The sequence shown here is derived from an EMBL/GenBank/DDBJ whole genome shotgun (WGS) entry which is preliminary data.</text>
</comment>
<dbReference type="PANTHER" id="PTHR43280:SF28">
    <property type="entry name" value="HTH-TYPE TRANSCRIPTIONAL ACTIVATOR RHAS"/>
    <property type="match status" value="1"/>
</dbReference>
<keyword evidence="2" id="KW-0238">DNA-binding</keyword>
<protein>
    <submittedName>
        <fullName evidence="5">Helix-turn-helix transcriptional regulator</fullName>
    </submittedName>
</protein>
<evidence type="ECO:0000259" key="4">
    <source>
        <dbReference type="PROSITE" id="PS01124"/>
    </source>
</evidence>